<evidence type="ECO:0000256" key="1">
    <source>
        <dbReference type="SAM" id="Coils"/>
    </source>
</evidence>
<dbReference type="Proteomes" id="UP000216442">
    <property type="component" value="Unassembled WGS sequence"/>
</dbReference>
<feature type="region of interest" description="Disordered" evidence="2">
    <location>
        <begin position="297"/>
        <end position="336"/>
    </location>
</feature>
<accession>A0A271LMK7</accession>
<protein>
    <submittedName>
        <fullName evidence="4">Uncharacterized protein</fullName>
    </submittedName>
</protein>
<proteinExistence type="predicted"/>
<organism evidence="4 5">
    <name type="scientific">Mesorhizobium temperatum</name>
    <dbReference type="NCBI Taxonomy" id="241416"/>
    <lineage>
        <taxon>Bacteria</taxon>
        <taxon>Pseudomonadati</taxon>
        <taxon>Pseudomonadota</taxon>
        <taxon>Alphaproteobacteria</taxon>
        <taxon>Hyphomicrobiales</taxon>
        <taxon>Phyllobacteriaceae</taxon>
        <taxon>Mesorhizobium</taxon>
    </lineage>
</organism>
<evidence type="ECO:0000256" key="3">
    <source>
        <dbReference type="SAM" id="SignalP"/>
    </source>
</evidence>
<evidence type="ECO:0000313" key="5">
    <source>
        <dbReference type="Proteomes" id="UP000216442"/>
    </source>
</evidence>
<dbReference type="EMBL" id="NPKJ01000043">
    <property type="protein sequence ID" value="PAQ09047.1"/>
    <property type="molecule type" value="Genomic_DNA"/>
</dbReference>
<gene>
    <name evidence="4" type="ORF">CIT26_14140</name>
</gene>
<feature type="compositionally biased region" description="Low complexity" evidence="2">
    <location>
        <begin position="241"/>
        <end position="261"/>
    </location>
</feature>
<sequence>MFKKATRQAFAIGVMLAVTPVLSAHALGPPSQMTLRWSFLKDVGKTIKMADKLYKNLDAASKMATGDVPGLMSDSFELQAREQRARRFKVQSQPPAAPRVEGDRVFSKDIETRQAARQEWADFVDKDLKFLENLKERRAQQADRLDTLERQYDSLSNLVNELPDLIQKVSQAIPVNVYYVNKLGELQLTAEQNVRTGASLVDEFRRIVREYDRLIEKVSVDHEAHVATLHAIDAIQGTSAAKDGSTASSATAAPAVHSTPTVRSNGVATISKEVGSAVDQASGSTTSRAYELQTHIETVTRNAPPPPAQSGSQTPTVAMPTDRREHDYELQMWNEP</sequence>
<feature type="signal peptide" evidence="3">
    <location>
        <begin position="1"/>
        <end position="26"/>
    </location>
</feature>
<reference evidence="4 5" key="1">
    <citation type="submission" date="2017-08" db="EMBL/GenBank/DDBJ databases">
        <title>Mesorhizobium wenxinae sp. nov., a novel rhizobial species isolated from root nodules of chickpea (Cicer arietinum L.).</title>
        <authorList>
            <person name="Zhang J."/>
        </authorList>
    </citation>
    <scope>NUCLEOTIDE SEQUENCE [LARGE SCALE GENOMIC DNA]</scope>
    <source>
        <strain evidence="4 5">SDW018</strain>
    </source>
</reference>
<keyword evidence="5" id="KW-1185">Reference proteome</keyword>
<dbReference type="RefSeq" id="WP_095493180.1">
    <property type="nucleotide sequence ID" value="NZ_NPKJ01000043.1"/>
</dbReference>
<comment type="caution">
    <text evidence="4">The sequence shown here is derived from an EMBL/GenBank/DDBJ whole genome shotgun (WGS) entry which is preliminary data.</text>
</comment>
<keyword evidence="1" id="KW-0175">Coiled coil</keyword>
<evidence type="ECO:0000313" key="4">
    <source>
        <dbReference type="EMBL" id="PAQ09047.1"/>
    </source>
</evidence>
<name>A0A271LMK7_9HYPH</name>
<feature type="chain" id="PRO_5012695958" evidence="3">
    <location>
        <begin position="27"/>
        <end position="336"/>
    </location>
</feature>
<feature type="coiled-coil region" evidence="1">
    <location>
        <begin position="131"/>
        <end position="158"/>
    </location>
</feature>
<evidence type="ECO:0000256" key="2">
    <source>
        <dbReference type="SAM" id="MobiDB-lite"/>
    </source>
</evidence>
<keyword evidence="3" id="KW-0732">Signal</keyword>
<feature type="region of interest" description="Disordered" evidence="2">
    <location>
        <begin position="241"/>
        <end position="263"/>
    </location>
</feature>
<dbReference type="AlphaFoldDB" id="A0A271LMK7"/>